<protein>
    <recommendedName>
        <fullName evidence="11">Autophagy-related protein 3</fullName>
    </recommendedName>
</protein>
<sequence>MHMLKGAVSAVVPQSVKSYALSTAEYLAPVMTESRFQQEGMLTADEFVAAGDLLVQKCPTWAWSGGDASRARPHLPADKQFLVTRGVPCAQRAKALAGDFAAAHGAEPDDDGAMDEDGWTGCAAPRAPRGRAAGGEGEATLATAAAATTEEDERIPSMEEYEEADLHDEHDGAVAGVRTLSLGGASNVVRTRTYDVSITYDKYYRCPRVWLLGYSEARQPLAPAQVLEDISTEHANKTCTIEPHPHLVSGVFASIHPCRHAEVMKRLCEQLQSGGAVCRADQYLILFLKFISTVIPTIEYDYTMSFEGF</sequence>
<evidence type="ECO:0000313" key="9">
    <source>
        <dbReference type="EMBL" id="KAG8460321.1"/>
    </source>
</evidence>
<comment type="subcellular location">
    <subcellularLocation>
        <location evidence="1">Cytoplasm</location>
    </subcellularLocation>
</comment>
<keyword evidence="6" id="KW-0653">Protein transport</keyword>
<dbReference type="GO" id="GO:0005829">
    <property type="term" value="C:cytosol"/>
    <property type="evidence" value="ECO:0007669"/>
    <property type="project" value="TreeGrafter"/>
</dbReference>
<evidence type="ECO:0000256" key="6">
    <source>
        <dbReference type="ARBA" id="ARBA00022927"/>
    </source>
</evidence>
<dbReference type="GO" id="GO:0000422">
    <property type="term" value="P:autophagy of mitochondrion"/>
    <property type="evidence" value="ECO:0007669"/>
    <property type="project" value="TreeGrafter"/>
</dbReference>
<name>A0A8J5X7S2_DIALT</name>
<organism evidence="9 10">
    <name type="scientific">Diacronema lutheri</name>
    <name type="common">Unicellular marine alga</name>
    <name type="synonym">Monochrysis lutheri</name>
    <dbReference type="NCBI Taxonomy" id="2081491"/>
    <lineage>
        <taxon>Eukaryota</taxon>
        <taxon>Haptista</taxon>
        <taxon>Haptophyta</taxon>
        <taxon>Pavlovophyceae</taxon>
        <taxon>Pavlovales</taxon>
        <taxon>Pavlovaceae</taxon>
        <taxon>Diacronema</taxon>
    </lineage>
</organism>
<accession>A0A8J5X7S2</accession>
<comment type="similarity">
    <text evidence="2">Belongs to the ATG3 family.</text>
</comment>
<feature type="compositionally biased region" description="Acidic residues" evidence="8">
    <location>
        <begin position="108"/>
        <end position="118"/>
    </location>
</feature>
<dbReference type="GO" id="GO:0015031">
    <property type="term" value="P:protein transport"/>
    <property type="evidence" value="ECO:0007669"/>
    <property type="project" value="UniProtKB-KW"/>
</dbReference>
<evidence type="ECO:0000256" key="2">
    <source>
        <dbReference type="ARBA" id="ARBA00007683"/>
    </source>
</evidence>
<evidence type="ECO:0000256" key="3">
    <source>
        <dbReference type="ARBA" id="ARBA00022448"/>
    </source>
</evidence>
<keyword evidence="7" id="KW-0072">Autophagy</keyword>
<dbReference type="AlphaFoldDB" id="A0A8J5X7S2"/>
<evidence type="ECO:0000313" key="10">
    <source>
        <dbReference type="Proteomes" id="UP000751190"/>
    </source>
</evidence>
<dbReference type="Proteomes" id="UP000751190">
    <property type="component" value="Unassembled WGS sequence"/>
</dbReference>
<keyword evidence="10" id="KW-1185">Reference proteome</keyword>
<evidence type="ECO:0000256" key="7">
    <source>
        <dbReference type="ARBA" id="ARBA00023006"/>
    </source>
</evidence>
<feature type="region of interest" description="Disordered" evidence="8">
    <location>
        <begin position="107"/>
        <end position="138"/>
    </location>
</feature>
<dbReference type="EMBL" id="JAGTXO010000033">
    <property type="protein sequence ID" value="KAG8460321.1"/>
    <property type="molecule type" value="Genomic_DNA"/>
</dbReference>
<dbReference type="GO" id="GO:0019776">
    <property type="term" value="F:Atg8-family ligase activity"/>
    <property type="evidence" value="ECO:0007669"/>
    <property type="project" value="TreeGrafter"/>
</dbReference>
<dbReference type="Pfam" id="PF03987">
    <property type="entry name" value="Autophagy_act_C"/>
    <property type="match status" value="1"/>
</dbReference>
<reference evidence="9" key="1">
    <citation type="submission" date="2021-05" db="EMBL/GenBank/DDBJ databases">
        <title>The genome of the haptophyte Pavlova lutheri (Diacronema luteri, Pavlovales) - a model for lipid biosynthesis in eukaryotic algae.</title>
        <authorList>
            <person name="Hulatt C.J."/>
            <person name="Posewitz M.C."/>
        </authorList>
    </citation>
    <scope>NUCLEOTIDE SEQUENCE</scope>
    <source>
        <strain evidence="9">NIVA-4/92</strain>
    </source>
</reference>
<dbReference type="Gene3D" id="3.30.1460.50">
    <property type="match status" value="1"/>
</dbReference>
<dbReference type="InterPro" id="IPR007135">
    <property type="entry name" value="Atg3/Atg10"/>
</dbReference>
<keyword evidence="3" id="KW-0813">Transport</keyword>
<evidence type="ECO:0000256" key="5">
    <source>
        <dbReference type="ARBA" id="ARBA00022786"/>
    </source>
</evidence>
<comment type="caution">
    <text evidence="9">The sequence shown here is derived from an EMBL/GenBank/DDBJ whole genome shotgun (WGS) entry which is preliminary data.</text>
</comment>
<gene>
    <name evidence="9" type="ORF">KFE25_011812</name>
</gene>
<dbReference type="GO" id="GO:0000407">
    <property type="term" value="C:phagophore assembly site"/>
    <property type="evidence" value="ECO:0007669"/>
    <property type="project" value="TreeGrafter"/>
</dbReference>
<dbReference type="OMA" id="HCPTWSW"/>
<dbReference type="GO" id="GO:0061723">
    <property type="term" value="P:glycophagy"/>
    <property type="evidence" value="ECO:0007669"/>
    <property type="project" value="TreeGrafter"/>
</dbReference>
<keyword evidence="4" id="KW-0963">Cytoplasm</keyword>
<dbReference type="GO" id="GO:0000045">
    <property type="term" value="P:autophagosome assembly"/>
    <property type="evidence" value="ECO:0007669"/>
    <property type="project" value="TreeGrafter"/>
</dbReference>
<evidence type="ECO:0000256" key="4">
    <source>
        <dbReference type="ARBA" id="ARBA00022490"/>
    </source>
</evidence>
<evidence type="ECO:0000256" key="8">
    <source>
        <dbReference type="SAM" id="MobiDB-lite"/>
    </source>
</evidence>
<dbReference type="OrthoDB" id="1584384at2759"/>
<evidence type="ECO:0008006" key="11">
    <source>
        <dbReference type="Google" id="ProtNLM"/>
    </source>
</evidence>
<feature type="compositionally biased region" description="Low complexity" evidence="8">
    <location>
        <begin position="120"/>
        <end position="131"/>
    </location>
</feature>
<dbReference type="GO" id="GO:0044804">
    <property type="term" value="P:nucleophagy"/>
    <property type="evidence" value="ECO:0007669"/>
    <property type="project" value="TreeGrafter"/>
</dbReference>
<keyword evidence="5" id="KW-0833">Ubl conjugation pathway</keyword>
<dbReference type="PANTHER" id="PTHR12866:SF2">
    <property type="entry name" value="UBIQUITIN-LIKE-CONJUGATING ENZYME ATG3"/>
    <property type="match status" value="1"/>
</dbReference>
<proteinExistence type="inferred from homology"/>
<dbReference type="PANTHER" id="PTHR12866">
    <property type="entry name" value="UBIQUITIN-LIKE-CONJUGATING ENZYME ATG3"/>
    <property type="match status" value="1"/>
</dbReference>
<evidence type="ECO:0000256" key="1">
    <source>
        <dbReference type="ARBA" id="ARBA00004496"/>
    </source>
</evidence>